<evidence type="ECO:0000256" key="1">
    <source>
        <dbReference type="SAM" id="MobiDB-lite"/>
    </source>
</evidence>
<name>A0A2P2IS13_RHIMU</name>
<reference evidence="2" key="1">
    <citation type="submission" date="2018-02" db="EMBL/GenBank/DDBJ databases">
        <title>Rhizophora mucronata_Transcriptome.</title>
        <authorList>
            <person name="Meera S.P."/>
            <person name="Sreeshan A."/>
            <person name="Augustine A."/>
        </authorList>
    </citation>
    <scope>NUCLEOTIDE SEQUENCE</scope>
    <source>
        <tissue evidence="2">Leaf</tissue>
    </source>
</reference>
<proteinExistence type="predicted"/>
<organism evidence="2">
    <name type="scientific">Rhizophora mucronata</name>
    <name type="common">Asiatic mangrove</name>
    <dbReference type="NCBI Taxonomy" id="61149"/>
    <lineage>
        <taxon>Eukaryota</taxon>
        <taxon>Viridiplantae</taxon>
        <taxon>Streptophyta</taxon>
        <taxon>Embryophyta</taxon>
        <taxon>Tracheophyta</taxon>
        <taxon>Spermatophyta</taxon>
        <taxon>Magnoliopsida</taxon>
        <taxon>eudicotyledons</taxon>
        <taxon>Gunneridae</taxon>
        <taxon>Pentapetalae</taxon>
        <taxon>rosids</taxon>
        <taxon>fabids</taxon>
        <taxon>Malpighiales</taxon>
        <taxon>Rhizophoraceae</taxon>
        <taxon>Rhizophora</taxon>
    </lineage>
</organism>
<dbReference type="AlphaFoldDB" id="A0A2P2IS13"/>
<feature type="region of interest" description="Disordered" evidence="1">
    <location>
        <begin position="1"/>
        <end position="66"/>
    </location>
</feature>
<dbReference type="EMBL" id="GGEC01003520">
    <property type="protein sequence ID" value="MBW84003.1"/>
    <property type="molecule type" value="Transcribed_RNA"/>
</dbReference>
<accession>A0A2P2IS13</accession>
<evidence type="ECO:0000313" key="2">
    <source>
        <dbReference type="EMBL" id="MBW84003.1"/>
    </source>
</evidence>
<feature type="compositionally biased region" description="Polar residues" evidence="1">
    <location>
        <begin position="1"/>
        <end position="22"/>
    </location>
</feature>
<protein>
    <submittedName>
        <fullName evidence="2">Uncharacterized protein</fullName>
    </submittedName>
</protein>
<sequence>MGASSNATGPSLRNSTLQSATSIDRKLSLSHSEPNIATAFGRRSRKKVIADQRTASSSPEHPSFRVHGQSMLSGNRHSIRDYVDDIATSRFLPF</sequence>